<dbReference type="AlphaFoldDB" id="A0A4Y9VTX6"/>
<dbReference type="InterPro" id="IPR016181">
    <property type="entry name" value="Acyl_CoA_acyltransferase"/>
</dbReference>
<dbReference type="RefSeq" id="WP_135276402.1">
    <property type="nucleotide sequence ID" value="NZ_PQVH01000002.1"/>
</dbReference>
<name>A0A4Y9VTX6_9PROT</name>
<dbReference type="SUPFAM" id="SSF55729">
    <property type="entry name" value="Acyl-CoA N-acyltransferases (Nat)"/>
    <property type="match status" value="1"/>
</dbReference>
<protein>
    <submittedName>
        <fullName evidence="2">GNAT family N-acetyltransferase</fullName>
    </submittedName>
</protein>
<gene>
    <name evidence="2" type="ORF">C3Y98_01680</name>
</gene>
<dbReference type="CDD" id="cd04301">
    <property type="entry name" value="NAT_SF"/>
    <property type="match status" value="1"/>
</dbReference>
<proteinExistence type="predicted"/>
<dbReference type="EMBL" id="PQVH01000002">
    <property type="protein sequence ID" value="TFW73092.1"/>
    <property type="molecule type" value="Genomic_DNA"/>
</dbReference>
<dbReference type="OrthoDB" id="9789605at2"/>
<feature type="domain" description="N-acetyltransferase" evidence="1">
    <location>
        <begin position="5"/>
        <end position="159"/>
    </location>
</feature>
<accession>A0A4Y9VTX6</accession>
<evidence type="ECO:0000313" key="3">
    <source>
        <dbReference type="Proteomes" id="UP000297706"/>
    </source>
</evidence>
<keyword evidence="2" id="KW-0808">Transferase</keyword>
<evidence type="ECO:0000259" key="1">
    <source>
        <dbReference type="PROSITE" id="PS51186"/>
    </source>
</evidence>
<dbReference type="Gene3D" id="3.40.630.30">
    <property type="match status" value="1"/>
</dbReference>
<evidence type="ECO:0000313" key="2">
    <source>
        <dbReference type="EMBL" id="TFW73092.1"/>
    </source>
</evidence>
<reference evidence="2 3" key="1">
    <citation type="submission" date="2018-02" db="EMBL/GenBank/DDBJ databases">
        <title>A novel lanthanide dependent methylotroph, Methylotenera sp. La3113.</title>
        <authorList>
            <person name="Lv H."/>
            <person name="Tani A."/>
        </authorList>
    </citation>
    <scope>NUCLEOTIDE SEQUENCE [LARGE SCALE GENOMIC DNA]</scope>
    <source>
        <strain evidence="2 3">La3113</strain>
    </source>
</reference>
<comment type="caution">
    <text evidence="2">The sequence shown here is derived from an EMBL/GenBank/DDBJ whole genome shotgun (WGS) entry which is preliminary data.</text>
</comment>
<dbReference type="InterPro" id="IPR000182">
    <property type="entry name" value="GNAT_dom"/>
</dbReference>
<dbReference type="PROSITE" id="PS51186">
    <property type="entry name" value="GNAT"/>
    <property type="match status" value="1"/>
</dbReference>
<dbReference type="GO" id="GO:0016747">
    <property type="term" value="F:acyltransferase activity, transferring groups other than amino-acyl groups"/>
    <property type="evidence" value="ECO:0007669"/>
    <property type="project" value="InterPro"/>
</dbReference>
<dbReference type="Proteomes" id="UP000297706">
    <property type="component" value="Unassembled WGS sequence"/>
</dbReference>
<organism evidence="2 3">
    <name type="scientific">Methylotenera oryzisoli</name>
    <dbReference type="NCBI Taxonomy" id="2080758"/>
    <lineage>
        <taxon>Bacteria</taxon>
        <taxon>Pseudomonadati</taxon>
        <taxon>Pseudomonadota</taxon>
        <taxon>Betaproteobacteria</taxon>
        <taxon>Nitrosomonadales</taxon>
        <taxon>Methylophilaceae</taxon>
        <taxon>Methylotenera</taxon>
    </lineage>
</organism>
<sequence>MSAKITIERATVGDSDEVAVMVGELLSEIMNTIGVQAFSFDLEETTNRLKDFLNLEKYFVFVARADGGNLVGFVALYESYALYAEGSFGTMPELYVRPEFRSNHVGLRLVSQAKSFGTSRGWKRLEVTTPPIPQFDKTLAFYEREGFAITGGRKLKIAL</sequence>
<keyword evidence="3" id="KW-1185">Reference proteome</keyword>
<dbReference type="Pfam" id="PF00583">
    <property type="entry name" value="Acetyltransf_1"/>
    <property type="match status" value="1"/>
</dbReference>